<dbReference type="GO" id="GO:0005524">
    <property type="term" value="F:ATP binding"/>
    <property type="evidence" value="ECO:0007669"/>
    <property type="project" value="UniProtKB-KW"/>
</dbReference>
<evidence type="ECO:0000256" key="10">
    <source>
        <dbReference type="SAM" id="Phobius"/>
    </source>
</evidence>
<evidence type="ECO:0000256" key="7">
    <source>
        <dbReference type="ARBA" id="ARBA00022840"/>
    </source>
</evidence>
<keyword evidence="8 10" id="KW-1133">Transmembrane helix</keyword>
<keyword evidence="6" id="KW-0788">Thiol protease</keyword>
<dbReference type="Gene3D" id="1.20.1560.10">
    <property type="entry name" value="ABC transporter type 1, transmembrane domain"/>
    <property type="match status" value="1"/>
</dbReference>
<feature type="domain" description="Peptidase C39" evidence="12">
    <location>
        <begin position="5"/>
        <end position="131"/>
    </location>
</feature>
<evidence type="ECO:0000256" key="9">
    <source>
        <dbReference type="ARBA" id="ARBA00023136"/>
    </source>
</evidence>
<dbReference type="Gene3D" id="3.90.70.10">
    <property type="entry name" value="Cysteine proteinases"/>
    <property type="match status" value="1"/>
</dbReference>
<keyword evidence="14" id="KW-1185">Reference proteome</keyword>
<dbReference type="RefSeq" id="WP_119572069.1">
    <property type="nucleotide sequence ID" value="NZ_LR215032.1"/>
</dbReference>
<evidence type="ECO:0000313" key="14">
    <source>
        <dbReference type="Proteomes" id="UP000289862"/>
    </source>
</evidence>
<dbReference type="PANTHER" id="PTHR42939">
    <property type="entry name" value="ABC TRANSPORTER ATP-BINDING PROTEIN ALBC-RELATED"/>
    <property type="match status" value="1"/>
</dbReference>
<keyword evidence="3" id="KW-0813">Transport</keyword>
<keyword evidence="9 10" id="KW-0472">Membrane</keyword>
<keyword evidence="5" id="KW-0547">Nucleotide-binding</keyword>
<dbReference type="InterPro" id="IPR051782">
    <property type="entry name" value="ABC_Transporter_VariousFunc"/>
</dbReference>
<dbReference type="Proteomes" id="UP000289862">
    <property type="component" value="Plasmid 2"/>
</dbReference>
<dbReference type="InterPro" id="IPR003439">
    <property type="entry name" value="ABC_transporter-like_ATP-bd"/>
</dbReference>
<evidence type="ECO:0000256" key="2">
    <source>
        <dbReference type="ARBA" id="ARBA00005417"/>
    </source>
</evidence>
<protein>
    <submittedName>
        <fullName evidence="13">ABC transporter, ATP-binding protein</fullName>
        <ecNumber evidence="13">3.4.22.-</ecNumber>
    </submittedName>
</protein>
<dbReference type="SUPFAM" id="SSF52540">
    <property type="entry name" value="P-loop containing nucleoside triphosphate hydrolases"/>
    <property type="match status" value="1"/>
</dbReference>
<dbReference type="PROSITE" id="PS50990">
    <property type="entry name" value="PEPTIDASE_C39"/>
    <property type="match status" value="1"/>
</dbReference>
<evidence type="ECO:0000256" key="1">
    <source>
        <dbReference type="ARBA" id="ARBA00004651"/>
    </source>
</evidence>
<feature type="transmembrane region" description="Helical" evidence="10">
    <location>
        <begin position="191"/>
        <end position="213"/>
    </location>
</feature>
<organism evidence="13 14">
    <name type="scientific">Mycoplasmopsis gallopavonis</name>
    <dbReference type="NCBI Taxonomy" id="76629"/>
    <lineage>
        <taxon>Bacteria</taxon>
        <taxon>Bacillati</taxon>
        <taxon>Mycoplasmatota</taxon>
        <taxon>Mycoplasmoidales</taxon>
        <taxon>Metamycoplasmataceae</taxon>
        <taxon>Mycoplasmopsis</taxon>
    </lineage>
</organism>
<keyword evidence="13" id="KW-0378">Hydrolase</keyword>
<sequence length="674" mass="79508">MSKIQYDSRDCSLYVFGEFLNFVENQKVSIQDLKMSAFYQSNGISFETLQNLISDFGYDLELFNCEFQDFIQIEQTELPLACVVKNNDLSHLVLVYKIHKNKIYYYDPEQGKLKIQFEDFEKIFLNIVVNFKKSRSSKNNNPSNENLISLTQFEFKTPHFVLLFQNIIESVLIFSLPFLNKYVLSKIIPFYLQNQIIILFVLFCILLLITFLFKLFSSKYLNFQLLAINKFYLTRFIDNLSTNNFNLIAKFSLVELRNRLNSLYNLSSLYLSFWPNVISSCFSLVLAFLALHKINLFLLFIISFYAFSGLITSFLSHNLYRYKYQNLLKDSYQIDKTINNYFVSLKGNCDLLLKRKIYQDFNLIQNQFNEKTQKFQNQVINLEVINQLIEIFTPFFVVIVGSFLIWNNQMSLIELLFLMTAANLLTRPIKSYFPLAKLFFQRNKDLEILKIFNWEKYKNISGQNQVLKIRAIEINTFEYQYPFTNKIVLKIDKCILTSKHFLKSPNGSGKSTLAKILSGNLPYLNGEILINEKLINLFENNSYKEKVYLVDSNFLDLDLTIKEFLNFNCSNQEVWDFLTKTNLIELFKEMKIGTNLEMKLNNLSIGQQQFVKLVKLFAIEYDLIILDEAFENLSPKILVKLFELLKQELDKKIVLEISHHNRFLFENSEEIKLC</sequence>
<dbReference type="GO" id="GO:0140359">
    <property type="term" value="F:ABC-type transporter activity"/>
    <property type="evidence" value="ECO:0007669"/>
    <property type="project" value="InterPro"/>
</dbReference>
<dbReference type="GO" id="GO:0008234">
    <property type="term" value="F:cysteine-type peptidase activity"/>
    <property type="evidence" value="ECO:0007669"/>
    <property type="project" value="UniProtKB-KW"/>
</dbReference>
<dbReference type="PANTHER" id="PTHR42939:SF1">
    <property type="entry name" value="ABC TRANSPORTER ATP-BINDING PROTEIN ALBC-RELATED"/>
    <property type="match status" value="1"/>
</dbReference>
<feature type="domain" description="ABC transmembrane type-1" evidence="11">
    <location>
        <begin position="167"/>
        <end position="429"/>
    </location>
</feature>
<evidence type="ECO:0000256" key="4">
    <source>
        <dbReference type="ARBA" id="ARBA00022692"/>
    </source>
</evidence>
<evidence type="ECO:0000256" key="6">
    <source>
        <dbReference type="ARBA" id="ARBA00022807"/>
    </source>
</evidence>
<evidence type="ECO:0000259" key="12">
    <source>
        <dbReference type="PROSITE" id="PS50990"/>
    </source>
</evidence>
<keyword evidence="7 13" id="KW-0067">ATP-binding</keyword>
<feature type="transmembrane region" description="Helical" evidence="10">
    <location>
        <begin position="269"/>
        <end position="291"/>
    </location>
</feature>
<evidence type="ECO:0000313" key="13">
    <source>
        <dbReference type="EMBL" id="VEU73061.1"/>
    </source>
</evidence>
<dbReference type="InterPro" id="IPR027417">
    <property type="entry name" value="P-loop_NTPase"/>
</dbReference>
<dbReference type="AlphaFoldDB" id="A0A449AZY2"/>
<dbReference type="InterPro" id="IPR005074">
    <property type="entry name" value="Peptidase_C39"/>
</dbReference>
<dbReference type="GO" id="GO:0005886">
    <property type="term" value="C:plasma membrane"/>
    <property type="evidence" value="ECO:0007669"/>
    <property type="project" value="UniProtKB-SubCell"/>
</dbReference>
<dbReference type="EMBL" id="LR215032">
    <property type="protein sequence ID" value="VEU73061.1"/>
    <property type="molecule type" value="Genomic_DNA"/>
</dbReference>
<dbReference type="NCBIfam" id="NF045998">
    <property type="entry name" value="cleave_ABC_plasm"/>
    <property type="match status" value="1"/>
</dbReference>
<reference evidence="13 14" key="1">
    <citation type="submission" date="2019-01" db="EMBL/GenBank/DDBJ databases">
        <authorList>
            <consortium name="Pathogen Informatics"/>
        </authorList>
    </citation>
    <scope>NUCLEOTIDE SEQUENCE [LARGE SCALE GENOMIC DNA]</scope>
    <source>
        <strain evidence="13 14">NCTC10186</strain>
        <plasmid evidence="14">2</plasmid>
    </source>
</reference>
<dbReference type="OrthoDB" id="403954at2"/>
<name>A0A449AZY2_9BACT</name>
<evidence type="ECO:0000256" key="8">
    <source>
        <dbReference type="ARBA" id="ARBA00022989"/>
    </source>
</evidence>
<dbReference type="InterPro" id="IPR036640">
    <property type="entry name" value="ABC1_TM_sf"/>
</dbReference>
<geneLocation type="plasmid" evidence="13 14">
    <name>2</name>
</geneLocation>
<comment type="subcellular location">
    <subcellularLocation>
        <location evidence="1">Cell membrane</location>
        <topology evidence="1">Multi-pass membrane protein</topology>
    </subcellularLocation>
</comment>
<gene>
    <name evidence="13" type="primary">lagD_1</name>
    <name evidence="13" type="ORF">NCTC10186_00550</name>
</gene>
<evidence type="ECO:0000259" key="11">
    <source>
        <dbReference type="PROSITE" id="PS50929"/>
    </source>
</evidence>
<keyword evidence="4 10" id="KW-0812">Transmembrane</keyword>
<feature type="transmembrane region" description="Helical" evidence="10">
    <location>
        <begin position="384"/>
        <end position="406"/>
    </location>
</feature>
<dbReference type="InterPro" id="IPR011527">
    <property type="entry name" value="ABC1_TM_dom"/>
</dbReference>
<dbReference type="SUPFAM" id="SSF90123">
    <property type="entry name" value="ABC transporter transmembrane region"/>
    <property type="match status" value="1"/>
</dbReference>
<feature type="transmembrane region" description="Helical" evidence="10">
    <location>
        <begin position="297"/>
        <end position="320"/>
    </location>
</feature>
<dbReference type="EC" id="3.4.22.-" evidence="13"/>
<dbReference type="Pfam" id="PF03412">
    <property type="entry name" value="Peptidase_C39"/>
    <property type="match status" value="1"/>
</dbReference>
<keyword evidence="13" id="KW-0614">Plasmid</keyword>
<dbReference type="Gene3D" id="3.40.50.300">
    <property type="entry name" value="P-loop containing nucleotide triphosphate hydrolases"/>
    <property type="match status" value="1"/>
</dbReference>
<dbReference type="KEGG" id="mgal:NCTC10186_00550"/>
<dbReference type="GO" id="GO:0016887">
    <property type="term" value="F:ATP hydrolysis activity"/>
    <property type="evidence" value="ECO:0007669"/>
    <property type="project" value="InterPro"/>
</dbReference>
<feature type="transmembrane region" description="Helical" evidence="10">
    <location>
        <begin position="160"/>
        <end position="179"/>
    </location>
</feature>
<keyword evidence="6" id="KW-0645">Protease</keyword>
<dbReference type="PROSITE" id="PS50929">
    <property type="entry name" value="ABC_TM1F"/>
    <property type="match status" value="1"/>
</dbReference>
<evidence type="ECO:0000256" key="5">
    <source>
        <dbReference type="ARBA" id="ARBA00022741"/>
    </source>
</evidence>
<dbReference type="GO" id="GO:0006508">
    <property type="term" value="P:proteolysis"/>
    <property type="evidence" value="ECO:0007669"/>
    <property type="project" value="InterPro"/>
</dbReference>
<comment type="similarity">
    <text evidence="2">Belongs to the ABC transporter superfamily.</text>
</comment>
<dbReference type="Pfam" id="PF00005">
    <property type="entry name" value="ABC_tran"/>
    <property type="match status" value="1"/>
</dbReference>
<evidence type="ECO:0000256" key="3">
    <source>
        <dbReference type="ARBA" id="ARBA00022448"/>
    </source>
</evidence>
<proteinExistence type="inferred from homology"/>
<accession>A0A449AZY2</accession>